<name>A0A9P0KGN6_ACAOB</name>
<dbReference type="Proteomes" id="UP001152888">
    <property type="component" value="Unassembled WGS sequence"/>
</dbReference>
<protein>
    <submittedName>
        <fullName evidence="1">Uncharacterized protein</fullName>
    </submittedName>
</protein>
<reference evidence="1" key="1">
    <citation type="submission" date="2022-03" db="EMBL/GenBank/DDBJ databases">
        <authorList>
            <person name="Sayadi A."/>
        </authorList>
    </citation>
    <scope>NUCLEOTIDE SEQUENCE</scope>
</reference>
<evidence type="ECO:0000313" key="2">
    <source>
        <dbReference type="Proteomes" id="UP001152888"/>
    </source>
</evidence>
<gene>
    <name evidence="1" type="ORF">ACAOBT_LOCUS10190</name>
</gene>
<accession>A0A9P0KGN6</accession>
<proteinExistence type="predicted"/>
<sequence length="70" mass="7976">MPFILSYQAKTSSFKDYLFQDNLKSLTTLVWWKSLKDNLNKVTVDLVQQLHTAAALSAGLECIEFFPHLG</sequence>
<evidence type="ECO:0000313" key="1">
    <source>
        <dbReference type="EMBL" id="CAH1972762.1"/>
    </source>
</evidence>
<dbReference type="AlphaFoldDB" id="A0A9P0KGN6"/>
<dbReference type="EMBL" id="CAKOFQ010006802">
    <property type="protein sequence ID" value="CAH1972762.1"/>
    <property type="molecule type" value="Genomic_DNA"/>
</dbReference>
<dbReference type="OrthoDB" id="1716303at2759"/>
<keyword evidence="2" id="KW-1185">Reference proteome</keyword>
<comment type="caution">
    <text evidence="1">The sequence shown here is derived from an EMBL/GenBank/DDBJ whole genome shotgun (WGS) entry which is preliminary data.</text>
</comment>
<organism evidence="1 2">
    <name type="scientific">Acanthoscelides obtectus</name>
    <name type="common">Bean weevil</name>
    <name type="synonym">Bruchus obtectus</name>
    <dbReference type="NCBI Taxonomy" id="200917"/>
    <lineage>
        <taxon>Eukaryota</taxon>
        <taxon>Metazoa</taxon>
        <taxon>Ecdysozoa</taxon>
        <taxon>Arthropoda</taxon>
        <taxon>Hexapoda</taxon>
        <taxon>Insecta</taxon>
        <taxon>Pterygota</taxon>
        <taxon>Neoptera</taxon>
        <taxon>Endopterygota</taxon>
        <taxon>Coleoptera</taxon>
        <taxon>Polyphaga</taxon>
        <taxon>Cucujiformia</taxon>
        <taxon>Chrysomeloidea</taxon>
        <taxon>Chrysomelidae</taxon>
        <taxon>Bruchinae</taxon>
        <taxon>Bruchini</taxon>
        <taxon>Acanthoscelides</taxon>
    </lineage>
</organism>